<name>A0A0S4KMY7_BODSA</name>
<keyword evidence="2" id="KW-1185">Reference proteome</keyword>
<dbReference type="AlphaFoldDB" id="A0A0S4KMY7"/>
<reference evidence="2" key="1">
    <citation type="submission" date="2015-09" db="EMBL/GenBank/DDBJ databases">
        <authorList>
            <consortium name="Pathogen Informatics"/>
        </authorList>
    </citation>
    <scope>NUCLEOTIDE SEQUENCE [LARGE SCALE GENOMIC DNA]</scope>
    <source>
        <strain evidence="2">Lake Konstanz</strain>
    </source>
</reference>
<protein>
    <submittedName>
        <fullName evidence="1">Uncharacterized protein</fullName>
    </submittedName>
</protein>
<dbReference type="Proteomes" id="UP000051952">
    <property type="component" value="Unassembled WGS sequence"/>
</dbReference>
<dbReference type="VEuPathDB" id="TriTrypDB:BSAL_79290"/>
<proteinExistence type="predicted"/>
<gene>
    <name evidence="1" type="ORF">BSAL_79290</name>
</gene>
<evidence type="ECO:0000313" key="2">
    <source>
        <dbReference type="Proteomes" id="UP000051952"/>
    </source>
</evidence>
<accession>A0A0S4KMY7</accession>
<organism evidence="1 2">
    <name type="scientific">Bodo saltans</name>
    <name type="common">Flagellated protozoan</name>
    <dbReference type="NCBI Taxonomy" id="75058"/>
    <lineage>
        <taxon>Eukaryota</taxon>
        <taxon>Discoba</taxon>
        <taxon>Euglenozoa</taxon>
        <taxon>Kinetoplastea</taxon>
        <taxon>Metakinetoplastina</taxon>
        <taxon>Eubodonida</taxon>
        <taxon>Bodonidae</taxon>
        <taxon>Bodo</taxon>
    </lineage>
</organism>
<evidence type="ECO:0000313" key="1">
    <source>
        <dbReference type="EMBL" id="CUI14242.1"/>
    </source>
</evidence>
<dbReference type="EMBL" id="CYKH01000811">
    <property type="protein sequence ID" value="CUI14242.1"/>
    <property type="molecule type" value="Genomic_DNA"/>
</dbReference>
<sequence>MNSPPPSFVLWRLVRRQDPLQFHETQDRAQSTSTLWHQSHSWLTKPAILRDVRPPNSTNVIDWCVLYNCSAPRHGACVAAAPPWCSCVRPLVCSTLSEQELRLRGTGVTRRSTGGFTSDA</sequence>